<evidence type="ECO:0000256" key="2">
    <source>
        <dbReference type="ARBA" id="ARBA00006075"/>
    </source>
</evidence>
<dbReference type="GO" id="GO:0031298">
    <property type="term" value="C:replication fork protection complex"/>
    <property type="evidence" value="ECO:0007669"/>
    <property type="project" value="TreeGrafter"/>
</dbReference>
<evidence type="ECO:0000313" key="11">
    <source>
        <dbReference type="EMBL" id="ODV80705.1"/>
    </source>
</evidence>
<comment type="similarity">
    <text evidence="2 8">Belongs to the CSM3 family.</text>
</comment>
<proteinExistence type="inferred from homology"/>
<name>A0A1E4SMJ0_9ASCO</name>
<comment type="function">
    <text evidence="8">Plays an important role in the control of DNA replication and the maintenance of replication fork stability.</text>
</comment>
<evidence type="ECO:0000256" key="9">
    <source>
        <dbReference type="SAM" id="MobiDB-lite"/>
    </source>
</evidence>
<keyword evidence="6 8" id="KW-0539">Nucleus</keyword>
<sequence>DENVAAPSEDVLGLDKLIKLTKRAKIAKIDNQRIFNNQTGLNYITKNHGGVLRSIKKNDKTFEKNQGKVSKTAKYDHEYNNLTTVLQFYQLWCHGLFPKAKFKDCIHLIRSLGARSPQLKVYRRQLIEMELNKLRVEKGIVDEGGAENPEIDGVALEEPEAAAEDSQVGLSGLHEDEEDVNSIHRPRPARSNGLFVDDDEDDLYLTPSFP</sequence>
<dbReference type="AlphaFoldDB" id="A0A1E4SMJ0"/>
<dbReference type="InterPro" id="IPR012923">
    <property type="entry name" value="Csm3"/>
</dbReference>
<dbReference type="PANTHER" id="PTHR13220">
    <property type="entry name" value="TIMELESS INTERACTING-RELATED"/>
    <property type="match status" value="1"/>
</dbReference>
<evidence type="ECO:0000256" key="1">
    <source>
        <dbReference type="ARBA" id="ARBA00004123"/>
    </source>
</evidence>
<evidence type="ECO:0000256" key="4">
    <source>
        <dbReference type="ARBA" id="ARBA00022763"/>
    </source>
</evidence>
<evidence type="ECO:0000256" key="5">
    <source>
        <dbReference type="ARBA" id="ARBA00022880"/>
    </source>
</evidence>
<protein>
    <recommendedName>
        <fullName evidence="8">Chromosome segregation in meiosis protein</fullName>
    </recommendedName>
</protein>
<feature type="region of interest" description="Disordered" evidence="9">
    <location>
        <begin position="159"/>
        <end position="210"/>
    </location>
</feature>
<dbReference type="GO" id="GO:0031297">
    <property type="term" value="P:replication fork processing"/>
    <property type="evidence" value="ECO:0007669"/>
    <property type="project" value="UniProtKB-UniRule"/>
</dbReference>
<accession>A0A1E4SMJ0</accession>
<evidence type="ECO:0000313" key="12">
    <source>
        <dbReference type="Proteomes" id="UP000094285"/>
    </source>
</evidence>
<dbReference type="RefSeq" id="XP_020065827.1">
    <property type="nucleotide sequence ID" value="XM_020208461.1"/>
</dbReference>
<keyword evidence="7 8" id="KW-0131">Cell cycle</keyword>
<feature type="domain" description="Chromosome segregation in meiosis protein 3" evidence="10">
    <location>
        <begin position="28"/>
        <end position="130"/>
    </location>
</feature>
<evidence type="ECO:0000259" key="10">
    <source>
        <dbReference type="Pfam" id="PF07962"/>
    </source>
</evidence>
<dbReference type="EMBL" id="KV453910">
    <property type="protein sequence ID" value="ODV80705.1"/>
    <property type="molecule type" value="Genomic_DNA"/>
</dbReference>
<dbReference type="Pfam" id="PF07962">
    <property type="entry name" value="Swi3"/>
    <property type="match status" value="1"/>
</dbReference>
<dbReference type="GO" id="GO:0043111">
    <property type="term" value="P:replication fork arrest"/>
    <property type="evidence" value="ECO:0007669"/>
    <property type="project" value="TreeGrafter"/>
</dbReference>
<dbReference type="OrthoDB" id="437078at2759"/>
<evidence type="ECO:0000256" key="6">
    <source>
        <dbReference type="ARBA" id="ARBA00023242"/>
    </source>
</evidence>
<comment type="subcellular location">
    <subcellularLocation>
        <location evidence="1 8">Nucleus</location>
    </subcellularLocation>
</comment>
<gene>
    <name evidence="11" type="ORF">CANTADRAFT_32618</name>
</gene>
<dbReference type="PANTHER" id="PTHR13220:SF11">
    <property type="entry name" value="TIMELESS-INTERACTING PROTEIN"/>
    <property type="match status" value="1"/>
</dbReference>
<dbReference type="Proteomes" id="UP000094285">
    <property type="component" value="Unassembled WGS sequence"/>
</dbReference>
<keyword evidence="12" id="KW-1185">Reference proteome</keyword>
<dbReference type="GeneID" id="30982598"/>
<dbReference type="STRING" id="984487.A0A1E4SMJ0"/>
<feature type="non-terminal residue" evidence="11">
    <location>
        <position position="1"/>
    </location>
</feature>
<evidence type="ECO:0000256" key="7">
    <source>
        <dbReference type="ARBA" id="ARBA00023306"/>
    </source>
</evidence>
<organism evidence="11 12">
    <name type="scientific">Suhomyces tanzawaensis NRRL Y-17324</name>
    <dbReference type="NCBI Taxonomy" id="984487"/>
    <lineage>
        <taxon>Eukaryota</taxon>
        <taxon>Fungi</taxon>
        <taxon>Dikarya</taxon>
        <taxon>Ascomycota</taxon>
        <taxon>Saccharomycotina</taxon>
        <taxon>Pichiomycetes</taxon>
        <taxon>Debaryomycetaceae</taxon>
        <taxon>Suhomyces</taxon>
    </lineage>
</organism>
<reference evidence="12" key="1">
    <citation type="submission" date="2016-05" db="EMBL/GenBank/DDBJ databases">
        <title>Comparative genomics of biotechnologically important yeasts.</title>
        <authorList>
            <consortium name="DOE Joint Genome Institute"/>
            <person name="Riley R."/>
            <person name="Haridas S."/>
            <person name="Wolfe K.H."/>
            <person name="Lopes M.R."/>
            <person name="Hittinger C.T."/>
            <person name="Goker M."/>
            <person name="Salamov A."/>
            <person name="Wisecaver J."/>
            <person name="Long T.M."/>
            <person name="Aerts A.L."/>
            <person name="Barry K."/>
            <person name="Choi C."/>
            <person name="Clum A."/>
            <person name="Coughlan A.Y."/>
            <person name="Deshpande S."/>
            <person name="Douglass A.P."/>
            <person name="Hanson S.J."/>
            <person name="Klenk H.-P."/>
            <person name="Labutti K."/>
            <person name="Lapidus A."/>
            <person name="Lindquist E."/>
            <person name="Lipzen A."/>
            <person name="Meier-Kolthoff J.P."/>
            <person name="Ohm R.A."/>
            <person name="Otillar R.P."/>
            <person name="Pangilinan J."/>
            <person name="Peng Y."/>
            <person name="Rokas A."/>
            <person name="Rosa C.A."/>
            <person name="Scheuner C."/>
            <person name="Sibirny A.A."/>
            <person name="Slot J.C."/>
            <person name="Stielow J.B."/>
            <person name="Sun H."/>
            <person name="Kurtzman C.P."/>
            <person name="Blackwell M."/>
            <person name="Grigoriev I.V."/>
            <person name="Jeffries T.W."/>
        </authorList>
    </citation>
    <scope>NUCLEOTIDE SEQUENCE [LARGE SCALE GENOMIC DNA]</scope>
    <source>
        <strain evidence="12">NRRL Y-17324</strain>
    </source>
</reference>
<keyword evidence="5" id="KW-0236">DNA replication inhibitor</keyword>
<feature type="non-terminal residue" evidence="11">
    <location>
        <position position="210"/>
    </location>
</feature>
<evidence type="ECO:0000256" key="8">
    <source>
        <dbReference type="RuleBase" id="RU366049"/>
    </source>
</evidence>
<keyword evidence="4 8" id="KW-0227">DNA damage</keyword>
<dbReference type="InterPro" id="IPR040038">
    <property type="entry name" value="TIPIN/Csm3/Swi3"/>
</dbReference>
<dbReference type="GO" id="GO:0000076">
    <property type="term" value="P:DNA replication checkpoint signaling"/>
    <property type="evidence" value="ECO:0007669"/>
    <property type="project" value="UniProtKB-UniRule"/>
</dbReference>
<evidence type="ECO:0000256" key="3">
    <source>
        <dbReference type="ARBA" id="ARBA00011217"/>
    </source>
</evidence>
<comment type="subunit">
    <text evidence="3">Component of the fork protection complex (FPC) consisting of TOF1 and CSM3.</text>
</comment>
<dbReference type="GO" id="GO:0006974">
    <property type="term" value="P:DNA damage response"/>
    <property type="evidence" value="ECO:0007669"/>
    <property type="project" value="UniProtKB-KW"/>
</dbReference>
<dbReference type="GO" id="GO:0003677">
    <property type="term" value="F:DNA binding"/>
    <property type="evidence" value="ECO:0007669"/>
    <property type="project" value="TreeGrafter"/>
</dbReference>